<feature type="non-terminal residue" evidence="2">
    <location>
        <position position="129"/>
    </location>
</feature>
<gene>
    <name evidence="2" type="ORF">ILYODFUR_007346</name>
</gene>
<reference evidence="2 3" key="1">
    <citation type="submission" date="2021-06" db="EMBL/GenBank/DDBJ databases">
        <authorList>
            <person name="Palmer J.M."/>
        </authorList>
    </citation>
    <scope>NUCLEOTIDE SEQUENCE [LARGE SCALE GENOMIC DNA]</scope>
    <source>
        <strain evidence="3">if_2019</strain>
        <tissue evidence="2">Muscle</tissue>
    </source>
</reference>
<feature type="region of interest" description="Disordered" evidence="1">
    <location>
        <begin position="58"/>
        <end position="129"/>
    </location>
</feature>
<evidence type="ECO:0000313" key="2">
    <source>
        <dbReference type="EMBL" id="MEQ2232074.1"/>
    </source>
</evidence>
<accession>A0ABV0TGW6</accession>
<feature type="compositionally biased region" description="Basic and acidic residues" evidence="1">
    <location>
        <begin position="72"/>
        <end position="84"/>
    </location>
</feature>
<evidence type="ECO:0000256" key="1">
    <source>
        <dbReference type="SAM" id="MobiDB-lite"/>
    </source>
</evidence>
<dbReference type="Proteomes" id="UP001482620">
    <property type="component" value="Unassembled WGS sequence"/>
</dbReference>
<comment type="caution">
    <text evidence="2">The sequence shown here is derived from an EMBL/GenBank/DDBJ whole genome shotgun (WGS) entry which is preliminary data.</text>
</comment>
<organism evidence="2 3">
    <name type="scientific">Ilyodon furcidens</name>
    <name type="common">goldbreast splitfin</name>
    <dbReference type="NCBI Taxonomy" id="33524"/>
    <lineage>
        <taxon>Eukaryota</taxon>
        <taxon>Metazoa</taxon>
        <taxon>Chordata</taxon>
        <taxon>Craniata</taxon>
        <taxon>Vertebrata</taxon>
        <taxon>Euteleostomi</taxon>
        <taxon>Actinopterygii</taxon>
        <taxon>Neopterygii</taxon>
        <taxon>Teleostei</taxon>
        <taxon>Neoteleostei</taxon>
        <taxon>Acanthomorphata</taxon>
        <taxon>Ovalentaria</taxon>
        <taxon>Atherinomorphae</taxon>
        <taxon>Cyprinodontiformes</taxon>
        <taxon>Goodeidae</taxon>
        <taxon>Ilyodon</taxon>
    </lineage>
</organism>
<sequence>MLVLASDTHQPPPALLQSSPSSAACVWADPLVHLLLFGLLRRTMCECLRGIFRVTWTPSSNAAPGGDTQKLAIKDSDIDQEDSHVYSQTRDQAVKDKRRSPPSTRSPSAPQRNPHHSGATDEQESPERV</sequence>
<protein>
    <submittedName>
        <fullName evidence="2">Uncharacterized protein</fullName>
    </submittedName>
</protein>
<keyword evidence="3" id="KW-1185">Reference proteome</keyword>
<dbReference type="EMBL" id="JAHRIQ010035226">
    <property type="protein sequence ID" value="MEQ2232074.1"/>
    <property type="molecule type" value="Genomic_DNA"/>
</dbReference>
<proteinExistence type="predicted"/>
<feature type="compositionally biased region" description="Low complexity" evidence="1">
    <location>
        <begin position="101"/>
        <end position="112"/>
    </location>
</feature>
<name>A0ABV0TGW6_9TELE</name>
<evidence type="ECO:0000313" key="3">
    <source>
        <dbReference type="Proteomes" id="UP001482620"/>
    </source>
</evidence>